<feature type="domain" description="General secretion pathway GspH" evidence="12">
    <location>
        <begin position="42"/>
        <end position="182"/>
    </location>
</feature>
<dbReference type="GO" id="GO:0015627">
    <property type="term" value="C:type II protein secretion system complex"/>
    <property type="evidence" value="ECO:0007669"/>
    <property type="project" value="InterPro"/>
</dbReference>
<dbReference type="NCBIfam" id="TIGR02532">
    <property type="entry name" value="IV_pilin_GFxxxE"/>
    <property type="match status" value="1"/>
</dbReference>
<evidence type="ECO:0000256" key="11">
    <source>
        <dbReference type="SAM" id="Phobius"/>
    </source>
</evidence>
<dbReference type="GO" id="GO:0015628">
    <property type="term" value="P:protein secretion by the type II secretion system"/>
    <property type="evidence" value="ECO:0007669"/>
    <property type="project" value="InterPro"/>
</dbReference>
<comment type="caution">
    <text evidence="13">The sequence shown here is derived from an EMBL/GenBank/DDBJ whole genome shotgun (WGS) entry which is preliminary data.</text>
</comment>
<dbReference type="InterPro" id="IPR012902">
    <property type="entry name" value="N_methyl_site"/>
</dbReference>
<evidence type="ECO:0000256" key="4">
    <source>
        <dbReference type="ARBA" id="ARBA00022481"/>
    </source>
</evidence>
<dbReference type="AlphaFoldDB" id="A0A4R3HYC3"/>
<sequence length="202" mass="21313">MKRAAGFTLIELMITVAVLAVLAGIGFPSFRTFIENAQIRTASNSIQAGIELARMEALRRNARISFWLVNNLESSCARSSAGPAWVVSELDPEGLCHKPASETADARLVQSRAGNDGSSNVTVAAWNAVSGGTGSNCITFNGFGRMESTCIDGTNPIARIELTSTANSSGSKALQIRTNRGGSVRTCDPHISTTTDPRYCGA</sequence>
<protein>
    <recommendedName>
        <fullName evidence="2">Type II secretion system protein H</fullName>
    </recommendedName>
    <alternativeName>
        <fullName evidence="10">General secretion pathway protein H</fullName>
    </alternativeName>
</protein>
<keyword evidence="14" id="KW-1185">Reference proteome</keyword>
<evidence type="ECO:0000256" key="7">
    <source>
        <dbReference type="ARBA" id="ARBA00022989"/>
    </source>
</evidence>
<reference evidence="13 14" key="1">
    <citation type="submission" date="2019-03" db="EMBL/GenBank/DDBJ databases">
        <title>Genomic Encyclopedia of Type Strains, Phase IV (KMG-IV): sequencing the most valuable type-strain genomes for metagenomic binning, comparative biology and taxonomic classification.</title>
        <authorList>
            <person name="Goeker M."/>
        </authorList>
    </citation>
    <scope>NUCLEOTIDE SEQUENCE [LARGE SCALE GENOMIC DNA]</scope>
    <source>
        <strain evidence="13 14">DSM 7445</strain>
    </source>
</reference>
<evidence type="ECO:0000256" key="1">
    <source>
        <dbReference type="ARBA" id="ARBA00004377"/>
    </source>
</evidence>
<dbReference type="RefSeq" id="WP_132259017.1">
    <property type="nucleotide sequence ID" value="NZ_SLZQ01000006.1"/>
</dbReference>
<dbReference type="PROSITE" id="PS00409">
    <property type="entry name" value="PROKAR_NTER_METHYL"/>
    <property type="match status" value="1"/>
</dbReference>
<keyword evidence="3" id="KW-1003">Cell membrane</keyword>
<evidence type="ECO:0000256" key="5">
    <source>
        <dbReference type="ARBA" id="ARBA00022519"/>
    </source>
</evidence>
<evidence type="ECO:0000256" key="3">
    <source>
        <dbReference type="ARBA" id="ARBA00022475"/>
    </source>
</evidence>
<keyword evidence="5" id="KW-0997">Cell inner membrane</keyword>
<evidence type="ECO:0000256" key="10">
    <source>
        <dbReference type="ARBA" id="ARBA00030775"/>
    </source>
</evidence>
<dbReference type="GO" id="GO:0005886">
    <property type="term" value="C:plasma membrane"/>
    <property type="evidence" value="ECO:0007669"/>
    <property type="project" value="UniProtKB-SubCell"/>
</dbReference>
<keyword evidence="4" id="KW-0488">Methylation</keyword>
<evidence type="ECO:0000256" key="9">
    <source>
        <dbReference type="ARBA" id="ARBA00025772"/>
    </source>
</evidence>
<dbReference type="InterPro" id="IPR045584">
    <property type="entry name" value="Pilin-like"/>
</dbReference>
<dbReference type="Pfam" id="PF07963">
    <property type="entry name" value="N_methyl"/>
    <property type="match status" value="1"/>
</dbReference>
<dbReference type="InterPro" id="IPR022346">
    <property type="entry name" value="T2SS_GspH"/>
</dbReference>
<dbReference type="Pfam" id="PF12019">
    <property type="entry name" value="GspH"/>
    <property type="match status" value="1"/>
</dbReference>
<feature type="transmembrane region" description="Helical" evidence="11">
    <location>
        <begin position="12"/>
        <end position="30"/>
    </location>
</feature>
<dbReference type="Gene3D" id="3.30.700.10">
    <property type="entry name" value="Glycoprotein, Type 4 Pilin"/>
    <property type="match status" value="1"/>
</dbReference>
<name>A0A4R3HYC3_PAULE</name>
<evidence type="ECO:0000313" key="13">
    <source>
        <dbReference type="EMBL" id="TCS36479.1"/>
    </source>
</evidence>
<dbReference type="SUPFAM" id="SSF54523">
    <property type="entry name" value="Pili subunits"/>
    <property type="match status" value="1"/>
</dbReference>
<comment type="similarity">
    <text evidence="9">Belongs to the GSP H family.</text>
</comment>
<proteinExistence type="inferred from homology"/>
<comment type="subcellular location">
    <subcellularLocation>
        <location evidence="1">Cell inner membrane</location>
        <topology evidence="1">Single-pass membrane protein</topology>
    </subcellularLocation>
</comment>
<keyword evidence="8 11" id="KW-0472">Membrane</keyword>
<dbReference type="Proteomes" id="UP000295382">
    <property type="component" value="Unassembled WGS sequence"/>
</dbReference>
<evidence type="ECO:0000256" key="8">
    <source>
        <dbReference type="ARBA" id="ARBA00023136"/>
    </source>
</evidence>
<organism evidence="13 14">
    <name type="scientific">Paucimonas lemoignei</name>
    <name type="common">Pseudomonas lemoignei</name>
    <dbReference type="NCBI Taxonomy" id="29443"/>
    <lineage>
        <taxon>Bacteria</taxon>
        <taxon>Pseudomonadati</taxon>
        <taxon>Pseudomonadota</taxon>
        <taxon>Betaproteobacteria</taxon>
        <taxon>Burkholderiales</taxon>
        <taxon>Burkholderiaceae</taxon>
        <taxon>Paucimonas</taxon>
    </lineage>
</organism>
<evidence type="ECO:0000259" key="12">
    <source>
        <dbReference type="Pfam" id="PF12019"/>
    </source>
</evidence>
<keyword evidence="7 11" id="KW-1133">Transmembrane helix</keyword>
<evidence type="ECO:0000256" key="2">
    <source>
        <dbReference type="ARBA" id="ARBA00021549"/>
    </source>
</evidence>
<gene>
    <name evidence="13" type="ORF">EDC30_10618</name>
</gene>
<evidence type="ECO:0000256" key="6">
    <source>
        <dbReference type="ARBA" id="ARBA00022692"/>
    </source>
</evidence>
<keyword evidence="6 11" id="KW-0812">Transmembrane</keyword>
<evidence type="ECO:0000313" key="14">
    <source>
        <dbReference type="Proteomes" id="UP000295382"/>
    </source>
</evidence>
<accession>A0A4R3HYC3</accession>
<dbReference type="OrthoDB" id="9180128at2"/>
<dbReference type="EMBL" id="SLZQ01000006">
    <property type="protein sequence ID" value="TCS36479.1"/>
    <property type="molecule type" value="Genomic_DNA"/>
</dbReference>